<name>A0A8J6M400_9FIRM</name>
<dbReference type="GO" id="GO:0006220">
    <property type="term" value="P:pyrimidine nucleotide metabolic process"/>
    <property type="evidence" value="ECO:0007669"/>
    <property type="project" value="UniProtKB-UniRule"/>
</dbReference>
<proteinExistence type="inferred from homology"/>
<accession>A0A8J6M400</accession>
<dbReference type="Proteomes" id="UP000602260">
    <property type="component" value="Unassembled WGS sequence"/>
</dbReference>
<dbReference type="Gene3D" id="3.40.50.300">
    <property type="entry name" value="P-loop containing nucleotide triphosphate hydrolases"/>
    <property type="match status" value="1"/>
</dbReference>
<keyword evidence="4 8" id="KW-0418">Kinase</keyword>
<evidence type="ECO:0000256" key="6">
    <source>
        <dbReference type="ARBA" id="ARBA00047615"/>
    </source>
</evidence>
<evidence type="ECO:0000256" key="1">
    <source>
        <dbReference type="ARBA" id="ARBA00009427"/>
    </source>
</evidence>
<evidence type="ECO:0000259" key="9">
    <source>
        <dbReference type="Pfam" id="PF02224"/>
    </source>
</evidence>
<comment type="similarity">
    <text evidence="1 8">Belongs to the cytidylate kinase family. Type 1 subfamily.</text>
</comment>
<dbReference type="SUPFAM" id="SSF52540">
    <property type="entry name" value="P-loop containing nucleoside triphosphate hydrolases"/>
    <property type="match status" value="1"/>
</dbReference>
<dbReference type="EC" id="2.7.4.25" evidence="8"/>
<comment type="catalytic activity">
    <reaction evidence="7 8">
        <text>CMP + ATP = CDP + ADP</text>
        <dbReference type="Rhea" id="RHEA:11600"/>
        <dbReference type="ChEBI" id="CHEBI:30616"/>
        <dbReference type="ChEBI" id="CHEBI:58069"/>
        <dbReference type="ChEBI" id="CHEBI:60377"/>
        <dbReference type="ChEBI" id="CHEBI:456216"/>
        <dbReference type="EC" id="2.7.4.25"/>
    </reaction>
</comment>
<protein>
    <recommendedName>
        <fullName evidence="8">Cytidylate kinase</fullName>
        <shortName evidence="8">CK</shortName>
        <ecNumber evidence="8">2.7.4.25</ecNumber>
    </recommendedName>
    <alternativeName>
        <fullName evidence="8">Cytidine monophosphate kinase</fullName>
        <shortName evidence="8">CMP kinase</shortName>
    </alternativeName>
</protein>
<dbReference type="InterPro" id="IPR011994">
    <property type="entry name" value="Cytidylate_kinase_dom"/>
</dbReference>
<comment type="caution">
    <text evidence="10">The sequence shown here is derived from an EMBL/GenBank/DDBJ whole genome shotgun (WGS) entry which is preliminary data.</text>
</comment>
<evidence type="ECO:0000313" key="10">
    <source>
        <dbReference type="EMBL" id="MBC5717063.1"/>
    </source>
</evidence>
<dbReference type="AlphaFoldDB" id="A0A8J6M400"/>
<sequence>MKHISIAIDGPAGAGKSTLARQAAQRLGFLYVDTGAIYRTVALKALESSADPADPEQVVPLLDGLNVKMDHGPDGGQRMFLDGKDVSDAIRQHRVSGAASQVAAIPQVREFLLDFQRRQAREHDVLMDGRDIGTVVLPDADVKIFLTAAPEARAHRRARELELRGEKADYETILHDIIRRDEQDRNRPVAPLRQAEDAVLVDTTRLNLEESLEALLAAIKERTDR</sequence>
<dbReference type="HAMAP" id="MF_00238">
    <property type="entry name" value="Cytidyl_kinase_type1"/>
    <property type="match status" value="1"/>
</dbReference>
<dbReference type="NCBIfam" id="TIGR00017">
    <property type="entry name" value="cmk"/>
    <property type="match status" value="1"/>
</dbReference>
<evidence type="ECO:0000256" key="2">
    <source>
        <dbReference type="ARBA" id="ARBA00022679"/>
    </source>
</evidence>
<feature type="binding site" evidence="8">
    <location>
        <begin position="10"/>
        <end position="18"/>
    </location>
    <ligand>
        <name>ATP</name>
        <dbReference type="ChEBI" id="CHEBI:30616"/>
    </ligand>
</feature>
<evidence type="ECO:0000313" key="11">
    <source>
        <dbReference type="Proteomes" id="UP000602260"/>
    </source>
</evidence>
<comment type="subcellular location">
    <subcellularLocation>
        <location evidence="8">Cytoplasm</location>
    </subcellularLocation>
</comment>
<gene>
    <name evidence="8" type="primary">cmk</name>
    <name evidence="10" type="ORF">H8S55_07000</name>
</gene>
<comment type="catalytic activity">
    <reaction evidence="6 8">
        <text>dCMP + ATP = dCDP + ADP</text>
        <dbReference type="Rhea" id="RHEA:25094"/>
        <dbReference type="ChEBI" id="CHEBI:30616"/>
        <dbReference type="ChEBI" id="CHEBI:57566"/>
        <dbReference type="ChEBI" id="CHEBI:58593"/>
        <dbReference type="ChEBI" id="CHEBI:456216"/>
        <dbReference type="EC" id="2.7.4.25"/>
    </reaction>
</comment>
<evidence type="ECO:0000256" key="4">
    <source>
        <dbReference type="ARBA" id="ARBA00022777"/>
    </source>
</evidence>
<dbReference type="GO" id="GO:0015949">
    <property type="term" value="P:nucleobase-containing small molecule interconversion"/>
    <property type="evidence" value="ECO:0007669"/>
    <property type="project" value="TreeGrafter"/>
</dbReference>
<feature type="domain" description="Cytidylate kinase" evidence="9">
    <location>
        <begin position="6"/>
        <end position="220"/>
    </location>
</feature>
<dbReference type="PANTHER" id="PTHR21299">
    <property type="entry name" value="CYTIDYLATE KINASE/PANTOATE-BETA-ALANINE LIGASE"/>
    <property type="match status" value="1"/>
</dbReference>
<evidence type="ECO:0000256" key="3">
    <source>
        <dbReference type="ARBA" id="ARBA00022741"/>
    </source>
</evidence>
<evidence type="ECO:0000256" key="7">
    <source>
        <dbReference type="ARBA" id="ARBA00048478"/>
    </source>
</evidence>
<organism evidence="10 11">
    <name type="scientific">Flintibacter faecis</name>
    <dbReference type="NCBI Taxonomy" id="2763047"/>
    <lineage>
        <taxon>Bacteria</taxon>
        <taxon>Bacillati</taxon>
        <taxon>Bacillota</taxon>
        <taxon>Clostridia</taxon>
        <taxon>Eubacteriales</taxon>
        <taxon>Flintibacter</taxon>
    </lineage>
</organism>
<reference evidence="10" key="1">
    <citation type="submission" date="2020-08" db="EMBL/GenBank/DDBJ databases">
        <title>Genome public.</title>
        <authorList>
            <person name="Liu C."/>
            <person name="Sun Q."/>
        </authorList>
    </citation>
    <scope>NUCLEOTIDE SEQUENCE</scope>
    <source>
        <strain evidence="10">BX5</strain>
    </source>
</reference>
<dbReference type="GO" id="GO:0005524">
    <property type="term" value="F:ATP binding"/>
    <property type="evidence" value="ECO:0007669"/>
    <property type="project" value="UniProtKB-UniRule"/>
</dbReference>
<keyword evidence="2 8" id="KW-0808">Transferase</keyword>
<dbReference type="Pfam" id="PF02224">
    <property type="entry name" value="Cytidylate_kin"/>
    <property type="match status" value="1"/>
</dbReference>
<dbReference type="PANTHER" id="PTHR21299:SF2">
    <property type="entry name" value="CYTIDYLATE KINASE"/>
    <property type="match status" value="1"/>
</dbReference>
<dbReference type="EMBL" id="JACOPN010000004">
    <property type="protein sequence ID" value="MBC5717063.1"/>
    <property type="molecule type" value="Genomic_DNA"/>
</dbReference>
<keyword evidence="8" id="KW-0963">Cytoplasm</keyword>
<keyword evidence="5 8" id="KW-0067">ATP-binding</keyword>
<evidence type="ECO:0000256" key="5">
    <source>
        <dbReference type="ARBA" id="ARBA00022840"/>
    </source>
</evidence>
<dbReference type="GO" id="GO:0036431">
    <property type="term" value="F:dCMP kinase activity"/>
    <property type="evidence" value="ECO:0007669"/>
    <property type="project" value="InterPro"/>
</dbReference>
<keyword evidence="11" id="KW-1185">Reference proteome</keyword>
<dbReference type="InterPro" id="IPR027417">
    <property type="entry name" value="P-loop_NTPase"/>
</dbReference>
<dbReference type="GO" id="GO:0005829">
    <property type="term" value="C:cytosol"/>
    <property type="evidence" value="ECO:0007669"/>
    <property type="project" value="TreeGrafter"/>
</dbReference>
<dbReference type="CDD" id="cd02020">
    <property type="entry name" value="CMPK"/>
    <property type="match status" value="1"/>
</dbReference>
<dbReference type="RefSeq" id="WP_186878375.1">
    <property type="nucleotide sequence ID" value="NZ_JACOPN010000004.1"/>
</dbReference>
<keyword evidence="3 8" id="KW-0547">Nucleotide-binding</keyword>
<evidence type="ECO:0000256" key="8">
    <source>
        <dbReference type="HAMAP-Rule" id="MF_00238"/>
    </source>
</evidence>
<dbReference type="InterPro" id="IPR003136">
    <property type="entry name" value="Cytidylate_kin"/>
</dbReference>